<organism evidence="1 2">
    <name type="scientific">Pseudomonas neuropathica</name>
    <dbReference type="NCBI Taxonomy" id="2730425"/>
    <lineage>
        <taxon>Bacteria</taxon>
        <taxon>Pseudomonadati</taxon>
        <taxon>Pseudomonadota</taxon>
        <taxon>Gammaproteobacteria</taxon>
        <taxon>Pseudomonadales</taxon>
        <taxon>Pseudomonadaceae</taxon>
        <taxon>Pseudomonas</taxon>
    </lineage>
</organism>
<keyword evidence="2" id="KW-1185">Reference proteome</keyword>
<protein>
    <submittedName>
        <fullName evidence="1">Alpha/beta fold hydrolase</fullName>
    </submittedName>
</protein>
<evidence type="ECO:0000313" key="2">
    <source>
        <dbReference type="Proteomes" id="UP001622950"/>
    </source>
</evidence>
<evidence type="ECO:0000313" key="1">
    <source>
        <dbReference type="EMBL" id="MFK9081028.1"/>
    </source>
</evidence>
<reference evidence="1" key="1">
    <citation type="submission" date="2024-11" db="EMBL/GenBank/DDBJ databases">
        <authorList>
            <person name="Lucas J.A."/>
        </authorList>
    </citation>
    <scope>NUCLEOTIDE SEQUENCE</scope>
    <source>
        <strain evidence="1">Z 8.8</strain>
    </source>
</reference>
<keyword evidence="1" id="KW-0378">Hydrolase</keyword>
<sequence length="325" mass="34765">MTDETSGTTRRGLMTTGAMAAALAVTLPALAAQSTPAAVPAGSKNDGHASGSGILTVKDGTQIFYKDWGTGQPLVFHHGWPLSSDDWDAQMLFFSGKGFRVIAHDRRGHGRSSQTTVGNEMDTYAADVAQLMAHLDIRNAVHIGHSTGGGEVARYVARHGRGRVAKAVLIGAVPPIMLRTANNPGGLPLDVFDGLRKALTDNRSGFYRDFPSGPFYGFNRPGAKVSEAIIDNWWRQGMNGGAKAQYDCIKAFSETDFTDDLKAIDVPTLVLHGEDDQIVPIADSAHLAIKLLKQGTLKTYPGLPHGMCTTHADVINQDLLSFIKG</sequence>
<accession>A0ACC7MSI7</accession>
<dbReference type="Proteomes" id="UP001622950">
    <property type="component" value="Unassembled WGS sequence"/>
</dbReference>
<gene>
    <name evidence="1" type="ORF">ACJEBM_10135</name>
</gene>
<dbReference type="EMBL" id="JBJHQE010000013">
    <property type="protein sequence ID" value="MFK9081028.1"/>
    <property type="molecule type" value="Genomic_DNA"/>
</dbReference>
<proteinExistence type="predicted"/>
<name>A0ACC7MSI7_9PSED</name>
<comment type="caution">
    <text evidence="1">The sequence shown here is derived from an EMBL/GenBank/DDBJ whole genome shotgun (WGS) entry which is preliminary data.</text>
</comment>